<evidence type="ECO:0000313" key="1">
    <source>
        <dbReference type="EMBL" id="KAK8898966.1"/>
    </source>
</evidence>
<dbReference type="PANTHER" id="PTHR43686:SF1">
    <property type="entry name" value="AMINOTRAN_5 DOMAIN-CONTAINING PROTEIN"/>
    <property type="match status" value="1"/>
</dbReference>
<evidence type="ECO:0000313" key="2">
    <source>
        <dbReference type="Proteomes" id="UP001470230"/>
    </source>
</evidence>
<reference evidence="1 2" key="1">
    <citation type="submission" date="2024-04" db="EMBL/GenBank/DDBJ databases">
        <title>Tritrichomonas musculus Genome.</title>
        <authorList>
            <person name="Alves-Ferreira E."/>
            <person name="Grigg M."/>
            <person name="Lorenzi H."/>
            <person name="Galac M."/>
        </authorList>
    </citation>
    <scope>NUCLEOTIDE SEQUENCE [LARGE SCALE GENOMIC DNA]</scope>
    <source>
        <strain evidence="1 2">EAF2021</strain>
    </source>
</reference>
<sequence length="255" mass="28909">MKKLKDIKGSKHFAKKFGSACGDFDIVNNDGVDHFLIPVDLDYPHQTLLYWMYYKTTKIPKHFKITAVHFYSTDSVNEETNAHFIEICNKINVPYKTKKVESPSSKAQYIQILADSAVENQCNKIAIPDSLDYLNAYLLTNMATAGIFSGIQITQKIDTTSNGASSEVLLTRPFCYASDEDIKNFALECDYVNKPTGISVSEEPYMAIARKGIEQLISDYSNVRMNFFHSQFSIQKKYIGIGEDKVLENPEDDFD</sequence>
<dbReference type="Gene3D" id="3.40.50.620">
    <property type="entry name" value="HUPs"/>
    <property type="match status" value="1"/>
</dbReference>
<dbReference type="PANTHER" id="PTHR43686">
    <property type="entry name" value="SULFURTRANSFERASE-RELATED"/>
    <property type="match status" value="1"/>
</dbReference>
<keyword evidence="2" id="KW-1185">Reference proteome</keyword>
<dbReference type="SUPFAM" id="SSF52402">
    <property type="entry name" value="Adenine nucleotide alpha hydrolases-like"/>
    <property type="match status" value="1"/>
</dbReference>
<organism evidence="1 2">
    <name type="scientific">Tritrichomonas musculus</name>
    <dbReference type="NCBI Taxonomy" id="1915356"/>
    <lineage>
        <taxon>Eukaryota</taxon>
        <taxon>Metamonada</taxon>
        <taxon>Parabasalia</taxon>
        <taxon>Tritrichomonadida</taxon>
        <taxon>Tritrichomonadidae</taxon>
        <taxon>Tritrichomonas</taxon>
    </lineage>
</organism>
<dbReference type="Proteomes" id="UP001470230">
    <property type="component" value="Unassembled WGS sequence"/>
</dbReference>
<dbReference type="InterPro" id="IPR014729">
    <property type="entry name" value="Rossmann-like_a/b/a_fold"/>
</dbReference>
<dbReference type="EMBL" id="JAPFFF010000001">
    <property type="protein sequence ID" value="KAK8898966.1"/>
    <property type="molecule type" value="Genomic_DNA"/>
</dbReference>
<accession>A0ABR2L7J0</accession>
<protein>
    <submittedName>
        <fullName evidence="1">Uncharacterized protein</fullName>
    </submittedName>
</protein>
<comment type="caution">
    <text evidence="1">The sequence shown here is derived from an EMBL/GenBank/DDBJ whole genome shotgun (WGS) entry which is preliminary data.</text>
</comment>
<gene>
    <name evidence="1" type="ORF">M9Y10_001261</name>
</gene>
<name>A0ABR2L7J0_9EUKA</name>
<proteinExistence type="predicted"/>